<dbReference type="EMBL" id="CM007385">
    <property type="protein sequence ID" value="ONK68883.1"/>
    <property type="molecule type" value="Genomic_DNA"/>
</dbReference>
<keyword evidence="1" id="KW-0472">Membrane</keyword>
<dbReference type="PANTHER" id="PTHR36396:SF1">
    <property type="entry name" value="MALTASE-GLUCOAMYLASE, INTESTINAL PROTEIN"/>
    <property type="match status" value="1"/>
</dbReference>
<keyword evidence="3" id="KW-1185">Reference proteome</keyword>
<feature type="transmembrane region" description="Helical" evidence="1">
    <location>
        <begin position="128"/>
        <end position="145"/>
    </location>
</feature>
<reference evidence="3" key="1">
    <citation type="journal article" date="2017" name="Nat. Commun.">
        <title>The asparagus genome sheds light on the origin and evolution of a young Y chromosome.</title>
        <authorList>
            <person name="Harkess A."/>
            <person name="Zhou J."/>
            <person name="Xu C."/>
            <person name="Bowers J.E."/>
            <person name="Van der Hulst R."/>
            <person name="Ayyampalayam S."/>
            <person name="Mercati F."/>
            <person name="Riccardi P."/>
            <person name="McKain M.R."/>
            <person name="Kakrana A."/>
            <person name="Tang H."/>
            <person name="Ray J."/>
            <person name="Groenendijk J."/>
            <person name="Arikit S."/>
            <person name="Mathioni S.M."/>
            <person name="Nakano M."/>
            <person name="Shan H."/>
            <person name="Telgmann-Rauber A."/>
            <person name="Kanno A."/>
            <person name="Yue Z."/>
            <person name="Chen H."/>
            <person name="Li W."/>
            <person name="Chen Y."/>
            <person name="Xu X."/>
            <person name="Zhang Y."/>
            <person name="Luo S."/>
            <person name="Chen H."/>
            <person name="Gao J."/>
            <person name="Mao Z."/>
            <person name="Pires J.C."/>
            <person name="Luo M."/>
            <person name="Kudrna D."/>
            <person name="Wing R.A."/>
            <person name="Meyers B.C."/>
            <person name="Yi K."/>
            <person name="Kong H."/>
            <person name="Lavrijsen P."/>
            <person name="Sunseri F."/>
            <person name="Falavigna A."/>
            <person name="Ye Y."/>
            <person name="Leebens-Mack J.H."/>
            <person name="Chen G."/>
        </authorList>
    </citation>
    <scope>NUCLEOTIDE SEQUENCE [LARGE SCALE GENOMIC DNA]</scope>
    <source>
        <strain evidence="3">cv. DH0086</strain>
    </source>
</reference>
<dbReference type="Gramene" id="ONK68883">
    <property type="protein sequence ID" value="ONK68883"/>
    <property type="gene ID" value="A4U43_C05F17040"/>
</dbReference>
<gene>
    <name evidence="2" type="ORF">A4U43_C05F17040</name>
</gene>
<keyword evidence="1" id="KW-1133">Transmembrane helix</keyword>
<evidence type="ECO:0000313" key="2">
    <source>
        <dbReference type="EMBL" id="ONK68883.1"/>
    </source>
</evidence>
<sequence length="182" mass="20654">MVEGKEENLSQPPFMEVCCTSSGKIRRFAAGTEAGFALCVINKKIENGASPALYIEACKEGEEPITFGPNATLVNYGKEWKLQTVTERGFGEAKPMQQISKRFSNTMNLSSARSPNGTIRASHASISFWYIGKIIFAFFHHLFACRNAYFVSRKLPALIFLCELRFVIMYLFIYLWFNHPKE</sequence>
<accession>A0A5P1ET86</accession>
<feature type="transmembrane region" description="Helical" evidence="1">
    <location>
        <begin position="157"/>
        <end position="177"/>
    </location>
</feature>
<protein>
    <submittedName>
        <fullName evidence="2">Uncharacterized protein</fullName>
    </submittedName>
</protein>
<name>A0A5P1ET86_ASPOF</name>
<proteinExistence type="predicted"/>
<evidence type="ECO:0000313" key="3">
    <source>
        <dbReference type="Proteomes" id="UP000243459"/>
    </source>
</evidence>
<dbReference type="Proteomes" id="UP000243459">
    <property type="component" value="Chromosome 5"/>
</dbReference>
<dbReference type="AlphaFoldDB" id="A0A5P1ET86"/>
<dbReference type="PANTHER" id="PTHR36396">
    <property type="entry name" value="MALTASE-GLUCOAMYLASE, INTESTINAL PROTEIN"/>
    <property type="match status" value="1"/>
</dbReference>
<organism evidence="2 3">
    <name type="scientific">Asparagus officinalis</name>
    <name type="common">Garden asparagus</name>
    <dbReference type="NCBI Taxonomy" id="4686"/>
    <lineage>
        <taxon>Eukaryota</taxon>
        <taxon>Viridiplantae</taxon>
        <taxon>Streptophyta</taxon>
        <taxon>Embryophyta</taxon>
        <taxon>Tracheophyta</taxon>
        <taxon>Spermatophyta</taxon>
        <taxon>Magnoliopsida</taxon>
        <taxon>Liliopsida</taxon>
        <taxon>Asparagales</taxon>
        <taxon>Asparagaceae</taxon>
        <taxon>Asparagoideae</taxon>
        <taxon>Asparagus</taxon>
    </lineage>
</organism>
<evidence type="ECO:0000256" key="1">
    <source>
        <dbReference type="SAM" id="Phobius"/>
    </source>
</evidence>
<keyword evidence="1" id="KW-0812">Transmembrane</keyword>